<gene>
    <name evidence="2" type="ORF">ICHIAU1_16260</name>
</gene>
<dbReference type="RefSeq" id="WP_162071318.1">
    <property type="nucleotide sequence ID" value="NZ_AP019011.1"/>
</dbReference>
<protein>
    <recommendedName>
        <fullName evidence="1">GmrSD restriction endonucleases N-terminal domain-containing protein</fullName>
    </recommendedName>
</protein>
<organism evidence="2 3">
    <name type="scientific">Fluviibacter phosphoraccumulans</name>
    <dbReference type="NCBI Taxonomy" id="1751046"/>
    <lineage>
        <taxon>Bacteria</taxon>
        <taxon>Pseudomonadati</taxon>
        <taxon>Pseudomonadota</taxon>
        <taxon>Betaproteobacteria</taxon>
        <taxon>Rhodocyclales</taxon>
        <taxon>Fluviibacteraceae</taxon>
        <taxon>Fluviibacter</taxon>
    </lineage>
</organism>
<dbReference type="OrthoDB" id="3654724at2"/>
<dbReference type="PANTHER" id="PTHR39639">
    <property type="entry name" value="CHROMOSOME 16, WHOLE GENOME SHOTGUN SEQUENCE"/>
    <property type="match status" value="1"/>
</dbReference>
<feature type="domain" description="GmrSD restriction endonucleases N-terminal" evidence="1">
    <location>
        <begin position="30"/>
        <end position="171"/>
    </location>
</feature>
<dbReference type="Pfam" id="PF03235">
    <property type="entry name" value="GmrSD_N"/>
    <property type="match status" value="1"/>
</dbReference>
<dbReference type="PANTHER" id="PTHR39639:SF1">
    <property type="entry name" value="DUF262 DOMAIN-CONTAINING PROTEIN"/>
    <property type="match status" value="1"/>
</dbReference>
<sequence>MDSKEISERFSLAQNSLVIQQSDFSLTAIYDMVSKNSIDITPHYQRRDRWNTEKQSALIESFFLNVPVPPVYLSEDDYGRYSVIDGKQRITAICDFLKGSLRLKNLKKFPELDGLHFQDLPLQLQSALTVRPYIRVTTLLKQSDDQLKYEVFLRLNTGGDKLKPQEIRNVAYSGPLNDLLFELSNCVFLRERMKIFGDKSPAFRSMEDLEHVLRFFTVSAGWEQMRHPLAEEMDLFMSEHRNGNINRLREEFVRALDGCQSIWGEHAFHKPTLGGWREQFISPLYDAQMVAVSLITDADLLQLHQKQQVVIDATRFLFDNDPEFVKSVSQSTNNAASIRRRVSTVKGMLESLLRA</sequence>
<evidence type="ECO:0000313" key="2">
    <source>
        <dbReference type="EMBL" id="BBU69343.1"/>
    </source>
</evidence>
<accession>A0A679I8Y4</accession>
<dbReference type="InterPro" id="IPR004919">
    <property type="entry name" value="GmrSD_N"/>
</dbReference>
<dbReference type="Proteomes" id="UP000463961">
    <property type="component" value="Chromosome"/>
</dbReference>
<evidence type="ECO:0000259" key="1">
    <source>
        <dbReference type="Pfam" id="PF03235"/>
    </source>
</evidence>
<name>A0A679I8Y4_9RHOO</name>
<dbReference type="EMBL" id="AP022345">
    <property type="protein sequence ID" value="BBU69343.1"/>
    <property type="molecule type" value="Genomic_DNA"/>
</dbReference>
<dbReference type="AlphaFoldDB" id="A0A679I8Y4"/>
<proteinExistence type="predicted"/>
<keyword evidence="3" id="KW-1185">Reference proteome</keyword>
<evidence type="ECO:0000313" key="3">
    <source>
        <dbReference type="Proteomes" id="UP000463961"/>
    </source>
</evidence>
<reference evidence="3" key="1">
    <citation type="submission" date="2020-01" db="EMBL/GenBank/DDBJ databases">
        <title>Phosphoaccumulans saitamaens gen. nov., sp. nov., a polyphosphate accumulating bacterium isolated from surface river water.</title>
        <authorList>
            <person name="Watanabe K."/>
            <person name="Suda W."/>
        </authorList>
    </citation>
    <scope>NUCLEOTIDE SEQUENCE [LARGE SCALE GENOMIC DNA]</scope>
    <source>
        <strain evidence="3">ICHIAU1</strain>
    </source>
</reference>